<dbReference type="EMBL" id="JAGFNS010000019">
    <property type="protein sequence ID" value="MBO3741161.1"/>
    <property type="molecule type" value="Genomic_DNA"/>
</dbReference>
<dbReference type="InterPro" id="IPR005158">
    <property type="entry name" value="BTAD"/>
</dbReference>
<evidence type="ECO:0000313" key="5">
    <source>
        <dbReference type="Proteomes" id="UP000679690"/>
    </source>
</evidence>
<accession>A0ABS3URJ3</accession>
<keyword evidence="5" id="KW-1185">Reference proteome</keyword>
<name>A0ABS3URJ3_9ACTN</name>
<evidence type="ECO:0000259" key="3">
    <source>
        <dbReference type="SMART" id="SM01043"/>
    </source>
</evidence>
<proteinExistence type="predicted"/>
<dbReference type="SUPFAM" id="SSF48452">
    <property type="entry name" value="TPR-like"/>
    <property type="match status" value="1"/>
</dbReference>
<evidence type="ECO:0000256" key="2">
    <source>
        <dbReference type="ARBA" id="ARBA00023163"/>
    </source>
</evidence>
<dbReference type="PANTHER" id="PTHR35807">
    <property type="entry name" value="TRANSCRIPTIONAL REGULATOR REDD-RELATED"/>
    <property type="match status" value="1"/>
</dbReference>
<reference evidence="4 5" key="1">
    <citation type="submission" date="2021-03" db="EMBL/GenBank/DDBJ databases">
        <title>Actinoplanes flavus sp. nov., a novel actinomycete isolated from Coconut Palm rhizosphere soil.</title>
        <authorList>
            <person name="Luo X."/>
        </authorList>
    </citation>
    <scope>NUCLEOTIDE SEQUENCE [LARGE SCALE GENOMIC DNA]</scope>
    <source>
        <strain evidence="4 5">NEAU-H7</strain>
    </source>
</reference>
<dbReference type="Pfam" id="PF03704">
    <property type="entry name" value="BTAD"/>
    <property type="match status" value="1"/>
</dbReference>
<dbReference type="Gene3D" id="1.25.40.10">
    <property type="entry name" value="Tetratricopeptide repeat domain"/>
    <property type="match status" value="1"/>
</dbReference>
<feature type="domain" description="Bacterial transcriptional activator" evidence="3">
    <location>
        <begin position="84"/>
        <end position="200"/>
    </location>
</feature>
<protein>
    <submittedName>
        <fullName evidence="4">Bacterial transcriptional activator domain-containing protein</fullName>
    </submittedName>
</protein>
<sequence>MPWRLSPRSIAVLLRLAVDAGEFVPVDRIYRDVWRDARNRVDRHERTQVQKAVNEIRRAGANLVETYRLGRTASYRWGLAPDRIDFLRYRDLVGRARRSDAAMAVDLLREASALWRGGPLPEVSHLPFAKPVIDGLCDLRAAADRDLLQACVDIGRYEEALGLAERLVTEHPGDDGLSLVVADLRRRLRSGRRDLLRRTLHGAQPSTVSVVVGDLLAEDDAHLVIGFTDTFDTDARQDVVISGGSLQAEAARRFFGDDRGLLDRRLRNALAEVQPEGRETRAAKRRGKLIRYPVGTVAVLRAGGRLLFAVAYSRMGNDLVARSSEQDVAVSLERLWDAVYLHGQLRPVAVPLIGAGLSRISSATPDQLIMTLAGSFAVRNRAARISPELRIVLRPEDVPRIDLGRLARFLDGEG</sequence>
<dbReference type="InterPro" id="IPR051677">
    <property type="entry name" value="AfsR-DnrI-RedD_regulator"/>
</dbReference>
<dbReference type="Pfam" id="PF20016">
    <property type="entry name" value="ThsA_Macro"/>
    <property type="match status" value="1"/>
</dbReference>
<dbReference type="InterPro" id="IPR045535">
    <property type="entry name" value="ThsA_Macro"/>
</dbReference>
<gene>
    <name evidence="4" type="ORF">J5X75_26995</name>
</gene>
<dbReference type="Proteomes" id="UP000679690">
    <property type="component" value="Unassembled WGS sequence"/>
</dbReference>
<comment type="caution">
    <text evidence="4">The sequence shown here is derived from an EMBL/GenBank/DDBJ whole genome shotgun (WGS) entry which is preliminary data.</text>
</comment>
<dbReference type="PANTHER" id="PTHR35807:SF1">
    <property type="entry name" value="TRANSCRIPTIONAL REGULATOR REDD"/>
    <property type="match status" value="1"/>
</dbReference>
<evidence type="ECO:0000313" key="4">
    <source>
        <dbReference type="EMBL" id="MBO3741161.1"/>
    </source>
</evidence>
<keyword evidence="2" id="KW-0804">Transcription</keyword>
<dbReference type="Gene3D" id="1.10.10.10">
    <property type="entry name" value="Winged helix-like DNA-binding domain superfamily/Winged helix DNA-binding domain"/>
    <property type="match status" value="1"/>
</dbReference>
<dbReference type="InterPro" id="IPR011990">
    <property type="entry name" value="TPR-like_helical_dom_sf"/>
</dbReference>
<keyword evidence="1" id="KW-0805">Transcription regulation</keyword>
<dbReference type="RefSeq" id="WP_208470310.1">
    <property type="nucleotide sequence ID" value="NZ_JAGFNS010000019.1"/>
</dbReference>
<dbReference type="SMART" id="SM01043">
    <property type="entry name" value="BTAD"/>
    <property type="match status" value="1"/>
</dbReference>
<evidence type="ECO:0000256" key="1">
    <source>
        <dbReference type="ARBA" id="ARBA00023015"/>
    </source>
</evidence>
<organism evidence="4 5">
    <name type="scientific">Actinoplanes flavus</name>
    <dbReference type="NCBI Taxonomy" id="2820290"/>
    <lineage>
        <taxon>Bacteria</taxon>
        <taxon>Bacillati</taxon>
        <taxon>Actinomycetota</taxon>
        <taxon>Actinomycetes</taxon>
        <taxon>Micromonosporales</taxon>
        <taxon>Micromonosporaceae</taxon>
        <taxon>Actinoplanes</taxon>
    </lineage>
</organism>
<dbReference type="InterPro" id="IPR036388">
    <property type="entry name" value="WH-like_DNA-bd_sf"/>
</dbReference>